<evidence type="ECO:0000313" key="6">
    <source>
        <dbReference type="EMBL" id="TVY20770.1"/>
    </source>
</evidence>
<dbReference type="Proteomes" id="UP000469559">
    <property type="component" value="Unassembled WGS sequence"/>
</dbReference>
<dbReference type="PANTHER" id="PTHR43175:SF3">
    <property type="entry name" value="CARBON DISULFIDE HYDROLASE"/>
    <property type="match status" value="1"/>
</dbReference>
<evidence type="ECO:0000256" key="4">
    <source>
        <dbReference type="PIRSR" id="PIRSR601765-1"/>
    </source>
</evidence>
<keyword evidence="7" id="KW-1185">Reference proteome</keyword>
<dbReference type="Pfam" id="PF00484">
    <property type="entry name" value="Pro_CA"/>
    <property type="match status" value="1"/>
</dbReference>
<dbReference type="Gene3D" id="3.40.1050.10">
    <property type="entry name" value="Carbonic anhydrase"/>
    <property type="match status" value="1"/>
</dbReference>
<comment type="caution">
    <text evidence="6">The sequence shown here is derived from an EMBL/GenBank/DDBJ whole genome shotgun (WGS) entry which is preliminary data.</text>
</comment>
<feature type="binding site" evidence="4">
    <location>
        <position position="50"/>
    </location>
    <ligand>
        <name>Zn(2+)</name>
        <dbReference type="ChEBI" id="CHEBI:29105"/>
    </ligand>
</feature>
<dbReference type="GO" id="GO:0004089">
    <property type="term" value="F:carbonate dehydratase activity"/>
    <property type="evidence" value="ECO:0007669"/>
    <property type="project" value="UniProtKB-UniRule"/>
</dbReference>
<evidence type="ECO:0000256" key="1">
    <source>
        <dbReference type="ARBA" id="ARBA00006217"/>
    </source>
</evidence>
<comment type="function">
    <text evidence="5">Reversible hydration of carbon dioxide.</text>
</comment>
<dbReference type="SMART" id="SM00947">
    <property type="entry name" value="Pro_CA"/>
    <property type="match status" value="1"/>
</dbReference>
<dbReference type="SUPFAM" id="SSF53056">
    <property type="entry name" value="beta-carbonic anhydrase, cab"/>
    <property type="match status" value="1"/>
</dbReference>
<dbReference type="OrthoDB" id="10248475at2759"/>
<feature type="binding site" evidence="4">
    <location>
        <position position="48"/>
    </location>
    <ligand>
        <name>Zn(2+)</name>
        <dbReference type="ChEBI" id="CHEBI:29105"/>
    </ligand>
</feature>
<name>A0A8T9BKW2_9HELO</name>
<dbReference type="AlphaFoldDB" id="A0A8T9BKW2"/>
<keyword evidence="2 4" id="KW-0479">Metal-binding</keyword>
<accession>A0A8T9BKW2</accession>
<keyword evidence="3 4" id="KW-0862">Zinc</keyword>
<evidence type="ECO:0000256" key="3">
    <source>
        <dbReference type="ARBA" id="ARBA00022833"/>
    </source>
</evidence>
<dbReference type="InterPro" id="IPR036874">
    <property type="entry name" value="Carbonic_anhydrase_sf"/>
</dbReference>
<dbReference type="PANTHER" id="PTHR43175">
    <property type="entry name" value="CARBONIC ANHYDRASE"/>
    <property type="match status" value="1"/>
</dbReference>
<feature type="binding site" evidence="4">
    <location>
        <position position="101"/>
    </location>
    <ligand>
        <name>Zn(2+)</name>
        <dbReference type="ChEBI" id="CHEBI:29105"/>
    </ligand>
</feature>
<evidence type="ECO:0000256" key="5">
    <source>
        <dbReference type="RuleBase" id="RU003956"/>
    </source>
</evidence>
<dbReference type="EC" id="4.2.1.1" evidence="5"/>
<keyword evidence="5" id="KW-0456">Lyase</keyword>
<dbReference type="EMBL" id="QGMF01000040">
    <property type="protein sequence ID" value="TVY20770.1"/>
    <property type="molecule type" value="Genomic_DNA"/>
</dbReference>
<feature type="binding site" evidence="4">
    <location>
        <position position="104"/>
    </location>
    <ligand>
        <name>Zn(2+)</name>
        <dbReference type="ChEBI" id="CHEBI:29105"/>
    </ligand>
</feature>
<organism evidence="6 7">
    <name type="scientific">Lachnellula arida</name>
    <dbReference type="NCBI Taxonomy" id="1316785"/>
    <lineage>
        <taxon>Eukaryota</taxon>
        <taxon>Fungi</taxon>
        <taxon>Dikarya</taxon>
        <taxon>Ascomycota</taxon>
        <taxon>Pezizomycotina</taxon>
        <taxon>Leotiomycetes</taxon>
        <taxon>Helotiales</taxon>
        <taxon>Lachnaceae</taxon>
        <taxon>Lachnellula</taxon>
    </lineage>
</organism>
<dbReference type="InterPro" id="IPR001765">
    <property type="entry name" value="Carbonic_anhydrase"/>
</dbReference>
<comment type="catalytic activity">
    <reaction evidence="5">
        <text>hydrogencarbonate + H(+) = CO2 + H2O</text>
        <dbReference type="Rhea" id="RHEA:10748"/>
        <dbReference type="ChEBI" id="CHEBI:15377"/>
        <dbReference type="ChEBI" id="CHEBI:15378"/>
        <dbReference type="ChEBI" id="CHEBI:16526"/>
        <dbReference type="ChEBI" id="CHEBI:17544"/>
        <dbReference type="EC" id="4.2.1.1"/>
    </reaction>
</comment>
<proteinExistence type="inferred from homology"/>
<evidence type="ECO:0000313" key="7">
    <source>
        <dbReference type="Proteomes" id="UP000469559"/>
    </source>
</evidence>
<comment type="cofactor">
    <cofactor evidence="4">
        <name>Zn(2+)</name>
        <dbReference type="ChEBI" id="CHEBI:29105"/>
    </cofactor>
    <text evidence="4">Binds 1 zinc ion per subunit.</text>
</comment>
<gene>
    <name evidence="6" type="ORF">LARI1_G001818</name>
</gene>
<dbReference type="GO" id="GO:0008270">
    <property type="term" value="F:zinc ion binding"/>
    <property type="evidence" value="ECO:0007669"/>
    <property type="project" value="UniProtKB-UniRule"/>
</dbReference>
<sequence length="182" mass="19485">MSASVTSSLVAELAGRNKTVAASHQPIPTFAELAEAGKDVPRVVVITCVDPRCVPEYFLDLKQGDGVLVMRNICGHIEPALNDILALDSFLSLKEIMIIHHTDCGASHFTDSLIQDILKKRLPGHAGSIDDMGFGAFGNLEQSVRDDIAVLKASPLVREELVAATFGFVYDLKTGGLTPVSL</sequence>
<reference evidence="6 7" key="1">
    <citation type="submission" date="2018-05" db="EMBL/GenBank/DDBJ databases">
        <title>Whole genome sequencing for identification of molecular markers to develop diagnostic detection tools for the regulated plant pathogen Lachnellula willkommii.</title>
        <authorList>
            <person name="Giroux E."/>
            <person name="Bilodeau G."/>
        </authorList>
    </citation>
    <scope>NUCLEOTIDE SEQUENCE [LARGE SCALE GENOMIC DNA]</scope>
    <source>
        <strain evidence="6 7">CBS 203.66</strain>
    </source>
</reference>
<evidence type="ECO:0000256" key="2">
    <source>
        <dbReference type="ARBA" id="ARBA00022723"/>
    </source>
</evidence>
<comment type="similarity">
    <text evidence="1 5">Belongs to the beta-class carbonic anhydrase family.</text>
</comment>
<protein>
    <recommendedName>
        <fullName evidence="5">Carbonic anhydrase</fullName>
        <ecNumber evidence="5">4.2.1.1</ecNumber>
    </recommendedName>
    <alternativeName>
        <fullName evidence="5">Carbonate dehydratase</fullName>
    </alternativeName>
</protein>